<dbReference type="OrthoDB" id="9792240at2"/>
<dbReference type="GO" id="GO:0004674">
    <property type="term" value="F:protein serine/threonine kinase activity"/>
    <property type="evidence" value="ECO:0007669"/>
    <property type="project" value="UniProtKB-KW"/>
</dbReference>
<dbReference type="Pfam" id="PF13581">
    <property type="entry name" value="HATPase_c_2"/>
    <property type="match status" value="1"/>
</dbReference>
<dbReference type="PANTHER" id="PTHR35526">
    <property type="entry name" value="ANTI-SIGMA-F FACTOR RSBW-RELATED"/>
    <property type="match status" value="1"/>
</dbReference>
<keyword evidence="3" id="KW-0808">Transferase</keyword>
<comment type="caution">
    <text evidence="3">The sequence shown here is derived from an EMBL/GenBank/DDBJ whole genome shotgun (WGS) entry which is preliminary data.</text>
</comment>
<feature type="domain" description="Histidine kinase/HSP90-like ATPase" evidence="2">
    <location>
        <begin position="21"/>
        <end position="137"/>
    </location>
</feature>
<keyword evidence="4" id="KW-1185">Reference proteome</keyword>
<reference evidence="3 4" key="1">
    <citation type="submission" date="2018-06" db="EMBL/GenBank/DDBJ databases">
        <title>Genomic Encyclopedia of Archaeal and Bacterial Type Strains, Phase II (KMG-II): from individual species to whole genera.</title>
        <authorList>
            <person name="Goeker M."/>
        </authorList>
    </citation>
    <scope>NUCLEOTIDE SEQUENCE [LARGE SCALE GENOMIC DNA]</scope>
    <source>
        <strain evidence="3 4">DSM 13087</strain>
    </source>
</reference>
<dbReference type="RefSeq" id="WP_071469389.1">
    <property type="nucleotide sequence ID" value="NZ_MEHT01000012.1"/>
</dbReference>
<proteinExistence type="predicted"/>
<dbReference type="AlphaFoldDB" id="A0A2W7RVG6"/>
<dbReference type="InterPro" id="IPR003594">
    <property type="entry name" value="HATPase_dom"/>
</dbReference>
<evidence type="ECO:0000313" key="3">
    <source>
        <dbReference type="EMBL" id="PZX42142.1"/>
    </source>
</evidence>
<dbReference type="InterPro" id="IPR050267">
    <property type="entry name" value="Anti-sigma-factor_SerPK"/>
</dbReference>
<dbReference type="CDD" id="cd16936">
    <property type="entry name" value="HATPase_RsbW-like"/>
    <property type="match status" value="1"/>
</dbReference>
<keyword evidence="3" id="KW-0418">Kinase</keyword>
<evidence type="ECO:0000313" key="4">
    <source>
        <dbReference type="Proteomes" id="UP000249364"/>
    </source>
</evidence>
<sequence>MAELTETKSDLRICCAGELVPVRQTLQHVRHFLSAQDIPYEVSADIDLVLSEIMTNIVEHGYKDAAGVIECDLVLNTASVECRMSDTGRAFDPSGAGHTAPDPATFAEGGYGWFLVRSLTSQLSYAREGDRNILYFSMQRQAADEPC</sequence>
<dbReference type="InterPro" id="IPR036890">
    <property type="entry name" value="HATPase_C_sf"/>
</dbReference>
<evidence type="ECO:0000256" key="1">
    <source>
        <dbReference type="ARBA" id="ARBA00022527"/>
    </source>
</evidence>
<organism evidence="3 4">
    <name type="scientific">Roseinatronobacter thiooxidans</name>
    <dbReference type="NCBI Taxonomy" id="121821"/>
    <lineage>
        <taxon>Bacteria</taxon>
        <taxon>Pseudomonadati</taxon>
        <taxon>Pseudomonadota</taxon>
        <taxon>Alphaproteobacteria</taxon>
        <taxon>Rhodobacterales</taxon>
        <taxon>Paracoccaceae</taxon>
        <taxon>Roseinatronobacter</taxon>
    </lineage>
</organism>
<dbReference type="STRING" id="121821.GCA_001870675_00536"/>
<keyword evidence="1" id="KW-0723">Serine/threonine-protein kinase</keyword>
<protein>
    <submittedName>
        <fullName evidence="3">Serine/threonine-protein kinase RsbW</fullName>
    </submittedName>
</protein>
<dbReference type="Proteomes" id="UP000249364">
    <property type="component" value="Unassembled WGS sequence"/>
</dbReference>
<dbReference type="Gene3D" id="3.30.565.10">
    <property type="entry name" value="Histidine kinase-like ATPase, C-terminal domain"/>
    <property type="match status" value="1"/>
</dbReference>
<dbReference type="PANTHER" id="PTHR35526:SF3">
    <property type="entry name" value="ANTI-SIGMA-F FACTOR RSBW"/>
    <property type="match status" value="1"/>
</dbReference>
<name>A0A2W7RVG6_9RHOB</name>
<evidence type="ECO:0000259" key="2">
    <source>
        <dbReference type="Pfam" id="PF13581"/>
    </source>
</evidence>
<gene>
    <name evidence="3" type="ORF">LY56_02131</name>
</gene>
<accession>A0A2W7RVG6</accession>
<dbReference type="SUPFAM" id="SSF55874">
    <property type="entry name" value="ATPase domain of HSP90 chaperone/DNA topoisomerase II/histidine kinase"/>
    <property type="match status" value="1"/>
</dbReference>
<dbReference type="EMBL" id="QKZQ01000009">
    <property type="protein sequence ID" value="PZX42142.1"/>
    <property type="molecule type" value="Genomic_DNA"/>
</dbReference>